<protein>
    <submittedName>
        <fullName evidence="3">Endonuclease/exonuclease/phosphatase family protein</fullName>
    </submittedName>
</protein>
<evidence type="ECO:0000313" key="4">
    <source>
        <dbReference type="Proteomes" id="UP000886740"/>
    </source>
</evidence>
<keyword evidence="3" id="KW-0540">Nuclease</keyword>
<dbReference type="SUPFAM" id="SSF56219">
    <property type="entry name" value="DNase I-like"/>
    <property type="match status" value="1"/>
</dbReference>
<evidence type="ECO:0000313" key="3">
    <source>
        <dbReference type="EMBL" id="HIX75886.1"/>
    </source>
</evidence>
<dbReference type="EMBL" id="DXEL01000086">
    <property type="protein sequence ID" value="HIX75886.1"/>
    <property type="molecule type" value="Genomic_DNA"/>
</dbReference>
<dbReference type="Gene3D" id="3.60.10.10">
    <property type="entry name" value="Endonuclease/exonuclease/phosphatase"/>
    <property type="match status" value="1"/>
</dbReference>
<dbReference type="InterPro" id="IPR050410">
    <property type="entry name" value="CCR4/nocturin_mRNA_transcr"/>
</dbReference>
<evidence type="ECO:0000256" key="1">
    <source>
        <dbReference type="SAM" id="SignalP"/>
    </source>
</evidence>
<dbReference type="CDD" id="cd09083">
    <property type="entry name" value="EEP-1"/>
    <property type="match status" value="1"/>
</dbReference>
<proteinExistence type="predicted"/>
<reference evidence="3" key="1">
    <citation type="journal article" date="2021" name="PeerJ">
        <title>Extensive microbial diversity within the chicken gut microbiome revealed by metagenomics and culture.</title>
        <authorList>
            <person name="Gilroy R."/>
            <person name="Ravi A."/>
            <person name="Getino M."/>
            <person name="Pursley I."/>
            <person name="Horton D.L."/>
            <person name="Alikhan N.F."/>
            <person name="Baker D."/>
            <person name="Gharbi K."/>
            <person name="Hall N."/>
            <person name="Watson M."/>
            <person name="Adriaenssens E.M."/>
            <person name="Foster-Nyarko E."/>
            <person name="Jarju S."/>
            <person name="Secka A."/>
            <person name="Antonio M."/>
            <person name="Oren A."/>
            <person name="Chaudhuri R.R."/>
            <person name="La Ragione R."/>
            <person name="Hildebrand F."/>
            <person name="Pallen M.J."/>
        </authorList>
    </citation>
    <scope>NUCLEOTIDE SEQUENCE</scope>
    <source>
        <strain evidence="3">ChiGjej6B6-14162</strain>
    </source>
</reference>
<comment type="caution">
    <text evidence="3">The sequence shown here is derived from an EMBL/GenBank/DDBJ whole genome shotgun (WGS) entry which is preliminary data.</text>
</comment>
<feature type="signal peptide" evidence="1">
    <location>
        <begin position="1"/>
        <end position="19"/>
    </location>
</feature>
<organism evidence="3 4">
    <name type="scientific">Candidatus Parabacteroides intestinipullorum</name>
    <dbReference type="NCBI Taxonomy" id="2838723"/>
    <lineage>
        <taxon>Bacteria</taxon>
        <taxon>Pseudomonadati</taxon>
        <taxon>Bacteroidota</taxon>
        <taxon>Bacteroidia</taxon>
        <taxon>Bacteroidales</taxon>
        <taxon>Tannerellaceae</taxon>
        <taxon>Parabacteroides</taxon>
    </lineage>
</organism>
<dbReference type="GO" id="GO:0000175">
    <property type="term" value="F:3'-5'-RNA exonuclease activity"/>
    <property type="evidence" value="ECO:0007669"/>
    <property type="project" value="TreeGrafter"/>
</dbReference>
<keyword evidence="1" id="KW-0732">Signal</keyword>
<feature type="domain" description="Endonuclease/exonuclease/phosphatase" evidence="2">
    <location>
        <begin position="25"/>
        <end position="294"/>
    </location>
</feature>
<dbReference type="PANTHER" id="PTHR12121:SF36">
    <property type="entry name" value="ENDONUCLEASE_EXONUCLEASE_PHOSPHATASE DOMAIN-CONTAINING PROTEIN"/>
    <property type="match status" value="1"/>
</dbReference>
<dbReference type="Pfam" id="PF03372">
    <property type="entry name" value="Exo_endo_phos"/>
    <property type="match status" value="1"/>
</dbReference>
<evidence type="ECO:0000259" key="2">
    <source>
        <dbReference type="Pfam" id="PF03372"/>
    </source>
</evidence>
<name>A0A9D1XB72_9BACT</name>
<gene>
    <name evidence="3" type="ORF">H9977_12765</name>
</gene>
<reference evidence="3" key="2">
    <citation type="submission" date="2021-04" db="EMBL/GenBank/DDBJ databases">
        <authorList>
            <person name="Gilroy R."/>
        </authorList>
    </citation>
    <scope>NUCLEOTIDE SEQUENCE</scope>
    <source>
        <strain evidence="3">ChiGjej6B6-14162</strain>
    </source>
</reference>
<dbReference type="InterPro" id="IPR005135">
    <property type="entry name" value="Endo/exonuclease/phosphatase"/>
</dbReference>
<dbReference type="InterPro" id="IPR036691">
    <property type="entry name" value="Endo/exonu/phosph_ase_sf"/>
</dbReference>
<dbReference type="PANTHER" id="PTHR12121">
    <property type="entry name" value="CARBON CATABOLITE REPRESSOR PROTEIN 4"/>
    <property type="match status" value="1"/>
</dbReference>
<dbReference type="Proteomes" id="UP000886740">
    <property type="component" value="Unassembled WGS sequence"/>
</dbReference>
<sequence length="304" mass="34960">MRHFFLTLLLCICALTLHATTFTIATYNIRNANQGDSLAGNGWGQRYPYIAKLIQFHGFDIFGTQEGKYPQLQDLKKAMPGYDYIGIGRDDGKQAGEYSAIFYRVDRFEVLEHGDFWLSPETDHPNKGWDAALPRICTWGKFKDKESGFEFLYFNLHMDHIGVQARAESAKLILRKVKEQPAHIPVVLSGDFNVDQFSESYELLNTSGVMKDAYELAELKYAPNGTFNAFYPDRKTEQRIDHIFLSDDFKVLKYGILTDSYRSPKKQEVTSEQNANFPKETRMKQFDARMPSDHFPVMIVVSTK</sequence>
<dbReference type="AlphaFoldDB" id="A0A9D1XB72"/>
<keyword evidence="3" id="KW-0255">Endonuclease</keyword>
<keyword evidence="3" id="KW-0378">Hydrolase</keyword>
<dbReference type="GO" id="GO:0004519">
    <property type="term" value="F:endonuclease activity"/>
    <property type="evidence" value="ECO:0007669"/>
    <property type="project" value="UniProtKB-KW"/>
</dbReference>
<accession>A0A9D1XB72</accession>
<feature type="chain" id="PRO_5038679690" evidence="1">
    <location>
        <begin position="20"/>
        <end position="304"/>
    </location>
</feature>